<dbReference type="Gramene" id="Ma10_t09800.1">
    <property type="protein sequence ID" value="Ma10_p09800.1"/>
    <property type="gene ID" value="Ma10_g09800"/>
</dbReference>
<dbReference type="Proteomes" id="UP000012960">
    <property type="component" value="Unplaced"/>
</dbReference>
<dbReference type="InParanoid" id="A0A804KUH7"/>
<evidence type="ECO:0008006" key="3">
    <source>
        <dbReference type="Google" id="ProtNLM"/>
    </source>
</evidence>
<dbReference type="SUPFAM" id="SSF56219">
    <property type="entry name" value="DNase I-like"/>
    <property type="match status" value="1"/>
</dbReference>
<dbReference type="AlphaFoldDB" id="A0A804KUH7"/>
<dbReference type="InterPro" id="IPR036691">
    <property type="entry name" value="Endo/exonu/phosph_ase_sf"/>
</dbReference>
<dbReference type="EnsemblPlants" id="Ma10_t09800.1">
    <property type="protein sequence ID" value="Ma10_p09800.1"/>
    <property type="gene ID" value="Ma10_g09800"/>
</dbReference>
<name>A0A804KUH7_MUSAM</name>
<protein>
    <recommendedName>
        <fullName evidence="3">Endonuclease/exonuclease/phosphatase domain-containing protein</fullName>
    </recommendedName>
</protein>
<evidence type="ECO:0000313" key="1">
    <source>
        <dbReference type="EnsemblPlants" id="Ma10_p09800.1"/>
    </source>
</evidence>
<dbReference type="Gene3D" id="3.60.10.10">
    <property type="entry name" value="Endonuclease/exonuclease/phosphatase"/>
    <property type="match status" value="1"/>
</dbReference>
<evidence type="ECO:0000313" key="2">
    <source>
        <dbReference type="Proteomes" id="UP000012960"/>
    </source>
</evidence>
<accession>A0A804KUH7</accession>
<organism evidence="1 2">
    <name type="scientific">Musa acuminata subsp. malaccensis</name>
    <name type="common">Wild banana</name>
    <name type="synonym">Musa malaccensis</name>
    <dbReference type="NCBI Taxonomy" id="214687"/>
    <lineage>
        <taxon>Eukaryota</taxon>
        <taxon>Viridiplantae</taxon>
        <taxon>Streptophyta</taxon>
        <taxon>Embryophyta</taxon>
        <taxon>Tracheophyta</taxon>
        <taxon>Spermatophyta</taxon>
        <taxon>Magnoliopsida</taxon>
        <taxon>Liliopsida</taxon>
        <taxon>Zingiberales</taxon>
        <taxon>Musaceae</taxon>
        <taxon>Musa</taxon>
    </lineage>
</organism>
<keyword evidence="2" id="KW-1185">Reference proteome</keyword>
<sequence>MPLETREPFWCPLWHHPLVGMFGRRWRVKFMDLGLGSSGVVPGRDLCRRWEGDWQWRRRLFLLPHVRRTWCNGLLGKLDVITGVYIPSAPVQGKRGSKEVAKANVTTMISLLKPKRGPGCGSKASHGETHSDEIVIRRVARRLGRSWCFTAFPSAGASGGIALLWNASFVKTQVLSIHSHYFNAAVRFMNSDPWILTGGYARVSITNRNLLWNSLGAIDLNHFPWIICGDYNCISCAQDILGVPLLRFLRR</sequence>
<proteinExistence type="predicted"/>
<reference evidence="1" key="1">
    <citation type="submission" date="2021-05" db="UniProtKB">
        <authorList>
            <consortium name="EnsemblPlants"/>
        </authorList>
    </citation>
    <scope>IDENTIFICATION</scope>
    <source>
        <strain evidence="1">subsp. malaccensis</strain>
    </source>
</reference>